<dbReference type="InterPro" id="IPR011006">
    <property type="entry name" value="CheY-like_superfamily"/>
</dbReference>
<evidence type="ECO:0000256" key="2">
    <source>
        <dbReference type="PROSITE-ProRule" id="PRU00169"/>
    </source>
</evidence>
<name>A0A1G2CXX2_9BACT</name>
<reference evidence="4 5" key="1">
    <citation type="journal article" date="2016" name="Nat. Commun.">
        <title>Thousands of microbial genomes shed light on interconnected biogeochemical processes in an aquifer system.</title>
        <authorList>
            <person name="Anantharaman K."/>
            <person name="Brown C.T."/>
            <person name="Hug L.A."/>
            <person name="Sharon I."/>
            <person name="Castelle C.J."/>
            <person name="Probst A.J."/>
            <person name="Thomas B.C."/>
            <person name="Singh A."/>
            <person name="Wilkins M.J."/>
            <person name="Karaoz U."/>
            <person name="Brodie E.L."/>
            <person name="Williams K.H."/>
            <person name="Hubbard S.S."/>
            <person name="Banfield J.F."/>
        </authorList>
    </citation>
    <scope>NUCLEOTIDE SEQUENCE [LARGE SCALE GENOMIC DNA]</scope>
</reference>
<dbReference type="Pfam" id="PF00072">
    <property type="entry name" value="Response_reg"/>
    <property type="match status" value="1"/>
</dbReference>
<comment type="caution">
    <text evidence="4">The sequence shown here is derived from an EMBL/GenBank/DDBJ whole genome shotgun (WGS) entry which is preliminary data.</text>
</comment>
<feature type="modified residue" description="4-aspartylphosphate" evidence="2">
    <location>
        <position position="56"/>
    </location>
</feature>
<dbReference type="EMBL" id="MHLI01000004">
    <property type="protein sequence ID" value="OGZ06233.1"/>
    <property type="molecule type" value="Genomic_DNA"/>
</dbReference>
<keyword evidence="1 2" id="KW-0597">Phosphoprotein</keyword>
<gene>
    <name evidence="4" type="ORF">A2845_00295</name>
</gene>
<dbReference type="Gene3D" id="3.40.50.2300">
    <property type="match status" value="1"/>
</dbReference>
<proteinExistence type="predicted"/>
<dbReference type="PANTHER" id="PTHR44591">
    <property type="entry name" value="STRESS RESPONSE REGULATOR PROTEIN 1"/>
    <property type="match status" value="1"/>
</dbReference>
<evidence type="ECO:0000256" key="1">
    <source>
        <dbReference type="ARBA" id="ARBA00022553"/>
    </source>
</evidence>
<evidence type="ECO:0000313" key="4">
    <source>
        <dbReference type="EMBL" id="OGZ06233.1"/>
    </source>
</evidence>
<accession>A0A1G2CXX2</accession>
<dbReference type="PANTHER" id="PTHR44591:SF3">
    <property type="entry name" value="RESPONSE REGULATORY DOMAIN-CONTAINING PROTEIN"/>
    <property type="match status" value="1"/>
</dbReference>
<dbReference type="GO" id="GO:0000160">
    <property type="term" value="P:phosphorelay signal transduction system"/>
    <property type="evidence" value="ECO:0007669"/>
    <property type="project" value="InterPro"/>
</dbReference>
<dbReference type="SMART" id="SM00448">
    <property type="entry name" value="REC"/>
    <property type="match status" value="1"/>
</dbReference>
<dbReference type="AlphaFoldDB" id="A0A1G2CXX2"/>
<dbReference type="InterPro" id="IPR050595">
    <property type="entry name" value="Bact_response_regulator"/>
</dbReference>
<organism evidence="4 5">
    <name type="scientific">Candidatus Lloydbacteria bacterium RIFCSPHIGHO2_01_FULL_49_22</name>
    <dbReference type="NCBI Taxonomy" id="1798658"/>
    <lineage>
        <taxon>Bacteria</taxon>
        <taxon>Candidatus Lloydiibacteriota</taxon>
    </lineage>
</organism>
<dbReference type="PROSITE" id="PS50110">
    <property type="entry name" value="RESPONSE_REGULATORY"/>
    <property type="match status" value="1"/>
</dbReference>
<evidence type="ECO:0000313" key="5">
    <source>
        <dbReference type="Proteomes" id="UP000177122"/>
    </source>
</evidence>
<dbReference type="InterPro" id="IPR001789">
    <property type="entry name" value="Sig_transdc_resp-reg_receiver"/>
</dbReference>
<dbReference type="SUPFAM" id="SSF52172">
    <property type="entry name" value="CheY-like"/>
    <property type="match status" value="1"/>
</dbReference>
<sequence>MAKDIKILLVDDSAFMRKVLRDIFESAGYTNFIEAGNGTEAIQKFRTEKPDFIFLDIIMPDVNGMDVLREIGSEAKVIVVSAVGQKDVIEQAKTLGALDYIVKPFDRDQVLEKAQRHFGQ</sequence>
<evidence type="ECO:0000259" key="3">
    <source>
        <dbReference type="PROSITE" id="PS50110"/>
    </source>
</evidence>
<dbReference type="Proteomes" id="UP000177122">
    <property type="component" value="Unassembled WGS sequence"/>
</dbReference>
<protein>
    <recommendedName>
        <fullName evidence="3">Response regulatory domain-containing protein</fullName>
    </recommendedName>
</protein>
<feature type="domain" description="Response regulatory" evidence="3">
    <location>
        <begin position="6"/>
        <end position="118"/>
    </location>
</feature>